<sequence>MTTHQPFCFLNLPKELRYICCEKIRPTIHHHIIIAKDADGKFSEVTLVRRCLPVSLLGTSKALHEEAKPFFEAKFREIKNEPMRFIVDKDSANALVANHSPLIACFGLEVNGWRGAVFDNIMWAPIVPANSPGGASPATIPNPVSLYATLAAPLSNNEIMSTDFEAQYDNGRSFIDHCTRILSSTHRAQITKDRRFDIEIRLSDCIEDWHAGAMHDFVMNVHELCNAAGVAVVLLRKSSSDTLLPNRPEPICGGNREWMKVPEHCQLHVLLQDGPACVAVEDHRLYIGDWKRGRGDGTAPRESSENGL</sequence>
<accession>A0A6A6ZFR7</accession>
<evidence type="ECO:0000313" key="1">
    <source>
        <dbReference type="EMBL" id="KAF2819154.1"/>
    </source>
</evidence>
<keyword evidence="2" id="KW-1185">Reference proteome</keyword>
<protein>
    <submittedName>
        <fullName evidence="1">Uncharacterized protein</fullName>
    </submittedName>
</protein>
<name>A0A6A6ZFR7_9PLEO</name>
<gene>
    <name evidence="1" type="ORF">CC86DRAFT_413228</name>
</gene>
<organism evidence="1 2">
    <name type="scientific">Ophiobolus disseminans</name>
    <dbReference type="NCBI Taxonomy" id="1469910"/>
    <lineage>
        <taxon>Eukaryota</taxon>
        <taxon>Fungi</taxon>
        <taxon>Dikarya</taxon>
        <taxon>Ascomycota</taxon>
        <taxon>Pezizomycotina</taxon>
        <taxon>Dothideomycetes</taxon>
        <taxon>Pleosporomycetidae</taxon>
        <taxon>Pleosporales</taxon>
        <taxon>Pleosporineae</taxon>
        <taxon>Phaeosphaeriaceae</taxon>
        <taxon>Ophiobolus</taxon>
    </lineage>
</organism>
<dbReference type="EMBL" id="MU006246">
    <property type="protein sequence ID" value="KAF2819154.1"/>
    <property type="molecule type" value="Genomic_DNA"/>
</dbReference>
<proteinExistence type="predicted"/>
<evidence type="ECO:0000313" key="2">
    <source>
        <dbReference type="Proteomes" id="UP000799424"/>
    </source>
</evidence>
<reference evidence="1" key="1">
    <citation type="journal article" date="2020" name="Stud. Mycol.">
        <title>101 Dothideomycetes genomes: a test case for predicting lifestyles and emergence of pathogens.</title>
        <authorList>
            <person name="Haridas S."/>
            <person name="Albert R."/>
            <person name="Binder M."/>
            <person name="Bloem J."/>
            <person name="Labutti K."/>
            <person name="Salamov A."/>
            <person name="Andreopoulos B."/>
            <person name="Baker S."/>
            <person name="Barry K."/>
            <person name="Bills G."/>
            <person name="Bluhm B."/>
            <person name="Cannon C."/>
            <person name="Castanera R."/>
            <person name="Culley D."/>
            <person name="Daum C."/>
            <person name="Ezra D."/>
            <person name="Gonzalez J."/>
            <person name="Henrissat B."/>
            <person name="Kuo A."/>
            <person name="Liang C."/>
            <person name="Lipzen A."/>
            <person name="Lutzoni F."/>
            <person name="Magnuson J."/>
            <person name="Mondo S."/>
            <person name="Nolan M."/>
            <person name="Ohm R."/>
            <person name="Pangilinan J."/>
            <person name="Park H.-J."/>
            <person name="Ramirez L."/>
            <person name="Alfaro M."/>
            <person name="Sun H."/>
            <person name="Tritt A."/>
            <person name="Yoshinaga Y."/>
            <person name="Zwiers L.-H."/>
            <person name="Turgeon B."/>
            <person name="Goodwin S."/>
            <person name="Spatafora J."/>
            <person name="Crous P."/>
            <person name="Grigoriev I."/>
        </authorList>
    </citation>
    <scope>NUCLEOTIDE SEQUENCE</scope>
    <source>
        <strain evidence="1">CBS 113818</strain>
    </source>
</reference>
<dbReference type="AlphaFoldDB" id="A0A6A6ZFR7"/>
<dbReference type="Proteomes" id="UP000799424">
    <property type="component" value="Unassembled WGS sequence"/>
</dbReference>